<name>A0A7W8HWP0_9CAUL</name>
<dbReference type="Proteomes" id="UP000566663">
    <property type="component" value="Unassembled WGS sequence"/>
</dbReference>
<gene>
    <name evidence="2" type="ORF">HNQ67_000784</name>
</gene>
<feature type="transmembrane region" description="Helical" evidence="1">
    <location>
        <begin position="6"/>
        <end position="23"/>
    </location>
</feature>
<organism evidence="2 3">
    <name type="scientific">Brevundimonas basaltis</name>
    <dbReference type="NCBI Taxonomy" id="472166"/>
    <lineage>
        <taxon>Bacteria</taxon>
        <taxon>Pseudomonadati</taxon>
        <taxon>Pseudomonadota</taxon>
        <taxon>Alphaproteobacteria</taxon>
        <taxon>Caulobacterales</taxon>
        <taxon>Caulobacteraceae</taxon>
        <taxon>Brevundimonas</taxon>
    </lineage>
</organism>
<evidence type="ECO:0000313" key="3">
    <source>
        <dbReference type="Proteomes" id="UP000566663"/>
    </source>
</evidence>
<reference evidence="2 3" key="1">
    <citation type="submission" date="2020-08" db="EMBL/GenBank/DDBJ databases">
        <title>Genomic Encyclopedia of Type Strains, Phase IV (KMG-IV): sequencing the most valuable type-strain genomes for metagenomic binning, comparative biology and taxonomic classification.</title>
        <authorList>
            <person name="Goeker M."/>
        </authorList>
    </citation>
    <scope>NUCLEOTIDE SEQUENCE [LARGE SCALE GENOMIC DNA]</scope>
    <source>
        <strain evidence="2 3">DSM 25335</strain>
    </source>
</reference>
<proteinExistence type="predicted"/>
<keyword evidence="1" id="KW-0472">Membrane</keyword>
<dbReference type="EMBL" id="JACHFZ010000001">
    <property type="protein sequence ID" value="MBB5291288.1"/>
    <property type="molecule type" value="Genomic_DNA"/>
</dbReference>
<comment type="caution">
    <text evidence="2">The sequence shown here is derived from an EMBL/GenBank/DDBJ whole genome shotgun (WGS) entry which is preliminary data.</text>
</comment>
<feature type="transmembrane region" description="Helical" evidence="1">
    <location>
        <begin position="83"/>
        <end position="103"/>
    </location>
</feature>
<accession>A0A7W8HWP0</accession>
<keyword evidence="1" id="KW-1133">Transmembrane helix</keyword>
<feature type="transmembrane region" description="Helical" evidence="1">
    <location>
        <begin position="57"/>
        <end position="76"/>
    </location>
</feature>
<protein>
    <submittedName>
        <fullName evidence="2">Uncharacterized protein</fullName>
    </submittedName>
</protein>
<feature type="transmembrane region" description="Helical" evidence="1">
    <location>
        <begin position="109"/>
        <end position="133"/>
    </location>
</feature>
<keyword evidence="3" id="KW-1185">Reference proteome</keyword>
<evidence type="ECO:0000313" key="2">
    <source>
        <dbReference type="EMBL" id="MBB5291288.1"/>
    </source>
</evidence>
<sequence>MFETIYSQLVLAAAIIVVAFVFWKGDEPERMGGAAYAMVFLATTMITDSGSHSVPRWGVMGIEIILLIVFIGIAWNSRRAWPVWAASFQALVVTSHALIAANLRPPHNAVAAVINMSNYGLLIALAVGTFWAWQERRAASMGFDNARPPRL</sequence>
<dbReference type="AlphaFoldDB" id="A0A7W8HWP0"/>
<evidence type="ECO:0000256" key="1">
    <source>
        <dbReference type="SAM" id="Phobius"/>
    </source>
</evidence>
<keyword evidence="1" id="KW-0812">Transmembrane</keyword>
<dbReference type="RefSeq" id="WP_183252488.1">
    <property type="nucleotide sequence ID" value="NZ_BAAAFF010000004.1"/>
</dbReference>
<feature type="transmembrane region" description="Helical" evidence="1">
    <location>
        <begin position="35"/>
        <end position="51"/>
    </location>
</feature>